<proteinExistence type="predicted"/>
<keyword evidence="3" id="KW-1185">Reference proteome</keyword>
<dbReference type="OrthoDB" id="1429903at2"/>
<evidence type="ECO:0008006" key="4">
    <source>
        <dbReference type="Google" id="ProtNLM"/>
    </source>
</evidence>
<feature type="transmembrane region" description="Helical" evidence="1">
    <location>
        <begin position="87"/>
        <end position="111"/>
    </location>
</feature>
<name>A0A1G7EJ69_9FLAO</name>
<feature type="transmembrane region" description="Helical" evidence="1">
    <location>
        <begin position="147"/>
        <end position="166"/>
    </location>
</feature>
<keyword evidence="1" id="KW-0472">Membrane</keyword>
<sequence length="187" mass="21587">MPTPKKILTTPLRIAISVLLLGMLSRILHWPYATEIIIASFVGIGLLYPFRFWKKPEKHFLDYTKLILVVFWATNGIFRALDFTYSLFFQIIIAISFLIWIILEGTAYFLDEDRKAKRNTSQVLWNFAMVIGTFAIIAGSLLNILGWQFAIPLMVFGILIIVAFILKDVFTSNKLEKEDSNNEEYQL</sequence>
<keyword evidence="1" id="KW-1133">Transmembrane helix</keyword>
<evidence type="ECO:0000313" key="2">
    <source>
        <dbReference type="EMBL" id="SDE63678.1"/>
    </source>
</evidence>
<feature type="transmembrane region" description="Helical" evidence="1">
    <location>
        <begin position="36"/>
        <end position="53"/>
    </location>
</feature>
<gene>
    <name evidence="2" type="ORF">SAMN05421636_106213</name>
</gene>
<dbReference type="RefSeq" id="WP_091869394.1">
    <property type="nucleotide sequence ID" value="NZ_FNAO01000006.1"/>
</dbReference>
<reference evidence="2 3" key="1">
    <citation type="submission" date="2016-10" db="EMBL/GenBank/DDBJ databases">
        <authorList>
            <person name="de Groot N.N."/>
        </authorList>
    </citation>
    <scope>NUCLEOTIDE SEQUENCE [LARGE SCALE GENOMIC DNA]</scope>
    <source>
        <strain evidence="2 3">DSM 23421</strain>
    </source>
</reference>
<evidence type="ECO:0000256" key="1">
    <source>
        <dbReference type="SAM" id="Phobius"/>
    </source>
</evidence>
<organism evidence="2 3">
    <name type="scientific">Pricia antarctica</name>
    <dbReference type="NCBI Taxonomy" id="641691"/>
    <lineage>
        <taxon>Bacteria</taxon>
        <taxon>Pseudomonadati</taxon>
        <taxon>Bacteroidota</taxon>
        <taxon>Flavobacteriia</taxon>
        <taxon>Flavobacteriales</taxon>
        <taxon>Flavobacteriaceae</taxon>
        <taxon>Pricia</taxon>
    </lineage>
</organism>
<protein>
    <recommendedName>
        <fullName evidence="4">DUF308 domain-containing protein</fullName>
    </recommendedName>
</protein>
<dbReference type="Proteomes" id="UP000199109">
    <property type="component" value="Unassembled WGS sequence"/>
</dbReference>
<keyword evidence="1" id="KW-0812">Transmembrane</keyword>
<evidence type="ECO:0000313" key="3">
    <source>
        <dbReference type="Proteomes" id="UP000199109"/>
    </source>
</evidence>
<dbReference type="EMBL" id="FNAO01000006">
    <property type="protein sequence ID" value="SDE63678.1"/>
    <property type="molecule type" value="Genomic_DNA"/>
</dbReference>
<dbReference type="AlphaFoldDB" id="A0A1G7EJ69"/>
<accession>A0A1G7EJ69</accession>
<feature type="transmembrane region" description="Helical" evidence="1">
    <location>
        <begin position="60"/>
        <end position="81"/>
    </location>
</feature>
<feature type="transmembrane region" description="Helical" evidence="1">
    <location>
        <begin position="123"/>
        <end position="141"/>
    </location>
</feature>